<proteinExistence type="predicted"/>
<reference evidence="2" key="1">
    <citation type="submission" date="2020-04" db="EMBL/GenBank/DDBJ databases">
        <title>Deep metagenomics examines the oral microbiome during advanced dental caries in children, revealing novel taxa and co-occurrences with host molecules.</title>
        <authorList>
            <person name="Baker J.L."/>
            <person name="Morton J.T."/>
            <person name="Dinis M."/>
            <person name="Alvarez R."/>
            <person name="Tran N.C."/>
            <person name="Knight R."/>
            <person name="Edlund A."/>
        </authorList>
    </citation>
    <scope>NUCLEOTIDE SEQUENCE</scope>
    <source>
        <strain evidence="2">JCVI_34_bin.1</strain>
    </source>
</reference>
<dbReference type="EMBL" id="JABZGR010000011">
    <property type="protein sequence ID" value="MBF0970373.1"/>
    <property type="molecule type" value="Genomic_DNA"/>
</dbReference>
<feature type="domain" description="Glucosamine inositolphosphorylceramide transferase 1 N-terminal" evidence="1">
    <location>
        <begin position="49"/>
        <end position="228"/>
    </location>
</feature>
<dbReference type="RefSeq" id="WP_303763740.1">
    <property type="nucleotide sequence ID" value="NZ_JABZGR010000011.1"/>
</dbReference>
<gene>
    <name evidence="2" type="ORF">HXK21_04960</name>
</gene>
<evidence type="ECO:0000313" key="2">
    <source>
        <dbReference type="EMBL" id="MBF0970373.1"/>
    </source>
</evidence>
<dbReference type="InterPro" id="IPR056442">
    <property type="entry name" value="GINT1_N"/>
</dbReference>
<accession>A0A929WZT7</accession>
<sequence length="297" mass="33877">MPNLRERLAPLVGSCWRVALVTTPLADILAGASLRFVPIEAPEKGVWYGDPFILDVSPREITLLVEAYVEQKLQGHIERLTIARTTGQVLEAKTVLSLPTHLSFPEIVRRDGEIFIHPENIASGEHSLFRYDHAQDAFVFDRLLTKVPLVDVVFHQSGGEEWLIGSMDADPYGRTLHFLKKQGDAYEATAQLRFPEFIARNAGSLFRFEGQLYRPAQICNRHYGEGVLLQPLNYDPHTGWSVGSGVRLHATDPRFSQGLHTFNTYENTVVVDCLSYRHPNLRRLMNWLYRPFRHFLV</sequence>
<evidence type="ECO:0000313" key="3">
    <source>
        <dbReference type="Proteomes" id="UP000704068"/>
    </source>
</evidence>
<dbReference type="Pfam" id="PF24793">
    <property type="entry name" value="GINT1_N"/>
    <property type="match status" value="1"/>
</dbReference>
<dbReference type="Proteomes" id="UP000704068">
    <property type="component" value="Unassembled WGS sequence"/>
</dbReference>
<dbReference type="AlphaFoldDB" id="A0A929WZT7"/>
<protein>
    <recommendedName>
        <fullName evidence="1">Glucosamine inositolphosphorylceramide transferase 1 N-terminal domain-containing protein</fullName>
    </recommendedName>
</protein>
<comment type="caution">
    <text evidence="2">The sequence shown here is derived from an EMBL/GenBank/DDBJ whole genome shotgun (WGS) entry which is preliminary data.</text>
</comment>
<name>A0A929WZT7_9BACT</name>
<organism evidence="2 3">
    <name type="scientific">Alloprevotella tannerae</name>
    <dbReference type="NCBI Taxonomy" id="76122"/>
    <lineage>
        <taxon>Bacteria</taxon>
        <taxon>Pseudomonadati</taxon>
        <taxon>Bacteroidota</taxon>
        <taxon>Bacteroidia</taxon>
        <taxon>Bacteroidales</taxon>
        <taxon>Prevotellaceae</taxon>
        <taxon>Alloprevotella</taxon>
    </lineage>
</organism>
<evidence type="ECO:0000259" key="1">
    <source>
        <dbReference type="Pfam" id="PF24793"/>
    </source>
</evidence>